<dbReference type="AlphaFoldDB" id="A0A0K0LC80"/>
<dbReference type="Pfam" id="PF16984">
    <property type="entry name" value="Grp7_allergen"/>
    <property type="match status" value="1"/>
</dbReference>
<evidence type="ECO:0000313" key="1">
    <source>
        <dbReference type="EMBL" id="AIX87779.1"/>
    </source>
</evidence>
<name>A0A0K0LC80_9SCOR</name>
<accession>A0A0K0LC80</accession>
<reference evidence="1" key="1">
    <citation type="journal article" date="2015" name="J. Proteomics">
        <title>Unique diversity of the venom peptides from the scorpion Androctonus bicolor revealed by transcriptomic and proteomic analysis.</title>
        <authorList>
            <person name="Zhang L."/>
            <person name="Shi W."/>
            <person name="Zeng X.C."/>
            <person name="Ge F."/>
            <person name="Yang M."/>
            <person name="Nie Y."/>
            <person name="Bao A."/>
            <person name="Wu S."/>
            <person name="E G."/>
        </authorList>
    </citation>
    <scope>NUCLEOTIDE SEQUENCE</scope>
</reference>
<sequence>GFRLEGRSSVSVRAVSATLLLHQNLSAGSKPVITDWKIDRIRQVWVEMEGLGIWDPVAEILVNLMTNWLKLSLANAISQRVKEVVQDRLDRLSLSLV</sequence>
<proteinExistence type="evidence at transcript level"/>
<dbReference type="EMBL" id="KJ787585">
    <property type="protein sequence ID" value="AIX87778.1"/>
    <property type="molecule type" value="mRNA"/>
</dbReference>
<protein>
    <submittedName>
        <fullName evidence="1">Cellular protein AbCp-64</fullName>
    </submittedName>
</protein>
<dbReference type="Gene3D" id="3.15.10.50">
    <property type="match status" value="1"/>
</dbReference>
<feature type="non-terminal residue" evidence="1">
    <location>
        <position position="1"/>
    </location>
</feature>
<dbReference type="EMBL" id="KJ787586">
    <property type="protein sequence ID" value="AIX87779.1"/>
    <property type="molecule type" value="mRNA"/>
</dbReference>
<dbReference type="InterPro" id="IPR020234">
    <property type="entry name" value="Mite_allergen_group-7"/>
</dbReference>
<organism evidence="1">
    <name type="scientific">Androctonus bicolor</name>
    <dbReference type="NCBI Taxonomy" id="748906"/>
    <lineage>
        <taxon>Eukaryota</taxon>
        <taxon>Metazoa</taxon>
        <taxon>Ecdysozoa</taxon>
        <taxon>Arthropoda</taxon>
        <taxon>Chelicerata</taxon>
        <taxon>Arachnida</taxon>
        <taxon>Scorpiones</taxon>
        <taxon>Buthida</taxon>
        <taxon>Buthoidea</taxon>
        <taxon>Buthidae</taxon>
        <taxon>Androctonus</taxon>
    </lineage>
</organism>
<dbReference type="InterPro" id="IPR038602">
    <property type="entry name" value="Mite_allergen_7_sf"/>
</dbReference>